<sequence length="212" mass="24499">MTSDLQQYMVSSGLVAARYVSNQILNMNEDPYIALLAYCNIPLKCDASPAQLLFGRTLRERVAVTNNKLSPKLPNHKEIREKMAQEQQRQKNHYDQRHNSKAFQTMKMIECPSNLEECQDANNSESESEEDSDREFNVPLSILHSRVEEMEETEVFKIIPWTEKVIQKIPTGYSEQTVRQDSKINVVQWYDQKPVLLASTELGTDPTDECKR</sequence>
<accession>A0A8K0CXK3</accession>
<dbReference type="Proteomes" id="UP000801492">
    <property type="component" value="Unassembled WGS sequence"/>
</dbReference>
<keyword evidence="3" id="KW-1185">Reference proteome</keyword>
<comment type="caution">
    <text evidence="2">The sequence shown here is derived from an EMBL/GenBank/DDBJ whole genome shotgun (WGS) entry which is preliminary data.</text>
</comment>
<evidence type="ECO:0000313" key="2">
    <source>
        <dbReference type="EMBL" id="KAF2895449.1"/>
    </source>
</evidence>
<dbReference type="PANTHER" id="PTHR47272:SF2">
    <property type="entry name" value="PIGGYBAC TRANSPOSABLE ELEMENT-DERIVED PROTEIN 3-LIKE"/>
    <property type="match status" value="1"/>
</dbReference>
<dbReference type="PANTHER" id="PTHR47272">
    <property type="entry name" value="DDE_TNP_1_7 DOMAIN-CONTAINING PROTEIN"/>
    <property type="match status" value="1"/>
</dbReference>
<dbReference type="AlphaFoldDB" id="A0A8K0CXK3"/>
<dbReference type="OrthoDB" id="6743170at2759"/>
<organism evidence="2 3">
    <name type="scientific">Ignelater luminosus</name>
    <name type="common">Cucubano</name>
    <name type="synonym">Pyrophorus luminosus</name>
    <dbReference type="NCBI Taxonomy" id="2038154"/>
    <lineage>
        <taxon>Eukaryota</taxon>
        <taxon>Metazoa</taxon>
        <taxon>Ecdysozoa</taxon>
        <taxon>Arthropoda</taxon>
        <taxon>Hexapoda</taxon>
        <taxon>Insecta</taxon>
        <taxon>Pterygota</taxon>
        <taxon>Neoptera</taxon>
        <taxon>Endopterygota</taxon>
        <taxon>Coleoptera</taxon>
        <taxon>Polyphaga</taxon>
        <taxon>Elateriformia</taxon>
        <taxon>Elateroidea</taxon>
        <taxon>Elateridae</taxon>
        <taxon>Agrypninae</taxon>
        <taxon>Pyrophorini</taxon>
        <taxon>Ignelater</taxon>
    </lineage>
</organism>
<name>A0A8K0CXK3_IGNLU</name>
<proteinExistence type="predicted"/>
<feature type="region of interest" description="Disordered" evidence="1">
    <location>
        <begin position="117"/>
        <end position="136"/>
    </location>
</feature>
<gene>
    <name evidence="2" type="ORF">ILUMI_10721</name>
</gene>
<dbReference type="EMBL" id="VTPC01005901">
    <property type="protein sequence ID" value="KAF2895449.1"/>
    <property type="molecule type" value="Genomic_DNA"/>
</dbReference>
<evidence type="ECO:0000313" key="3">
    <source>
        <dbReference type="Proteomes" id="UP000801492"/>
    </source>
</evidence>
<protein>
    <submittedName>
        <fullName evidence="2">Uncharacterized protein</fullName>
    </submittedName>
</protein>
<evidence type="ECO:0000256" key="1">
    <source>
        <dbReference type="SAM" id="MobiDB-lite"/>
    </source>
</evidence>
<reference evidence="2" key="1">
    <citation type="submission" date="2019-08" db="EMBL/GenBank/DDBJ databases">
        <title>The genome of the North American firefly Photinus pyralis.</title>
        <authorList>
            <consortium name="Photinus pyralis genome working group"/>
            <person name="Fallon T.R."/>
            <person name="Sander Lower S.E."/>
            <person name="Weng J.-K."/>
        </authorList>
    </citation>
    <scope>NUCLEOTIDE SEQUENCE</scope>
    <source>
        <strain evidence="2">TRF0915ILg1</strain>
        <tissue evidence="2">Whole body</tissue>
    </source>
</reference>